<gene>
    <name evidence="1" type="ORF">GCM10007872_09900</name>
</gene>
<name>A0AA37W972_9PROT</name>
<sequence>MKYVRSDLKIFLKAIAPDFMHMFQTSFDMDELVATAHLPHAALPTVIGTRIFASRHDTKRSYAGHRGAGR</sequence>
<evidence type="ECO:0000313" key="2">
    <source>
        <dbReference type="Proteomes" id="UP001156708"/>
    </source>
</evidence>
<dbReference type="Proteomes" id="UP001156708">
    <property type="component" value="Unassembled WGS sequence"/>
</dbReference>
<comment type="caution">
    <text evidence="1">The sequence shown here is derived from an EMBL/GenBank/DDBJ whole genome shotgun (WGS) entry which is preliminary data.</text>
</comment>
<proteinExistence type="predicted"/>
<dbReference type="AlphaFoldDB" id="A0AA37W972"/>
<evidence type="ECO:0000313" key="1">
    <source>
        <dbReference type="EMBL" id="GLQ84082.1"/>
    </source>
</evidence>
<keyword evidence="2" id="KW-1185">Reference proteome</keyword>
<accession>A0AA37W972</accession>
<protein>
    <submittedName>
        <fullName evidence="1">Uncharacterized protein</fullName>
    </submittedName>
</protein>
<reference evidence="2" key="1">
    <citation type="journal article" date="2019" name="Int. J. Syst. Evol. Microbiol.">
        <title>The Global Catalogue of Microorganisms (GCM) 10K type strain sequencing project: providing services to taxonomists for standard genome sequencing and annotation.</title>
        <authorList>
            <consortium name="The Broad Institute Genomics Platform"/>
            <consortium name="The Broad Institute Genome Sequencing Center for Infectious Disease"/>
            <person name="Wu L."/>
            <person name="Ma J."/>
        </authorList>
    </citation>
    <scope>NUCLEOTIDE SEQUENCE [LARGE SCALE GENOMIC DNA]</scope>
    <source>
        <strain evidence="2">NBRC 12467</strain>
    </source>
</reference>
<dbReference type="EMBL" id="BSNZ01000007">
    <property type="protein sequence ID" value="GLQ84082.1"/>
    <property type="molecule type" value="Genomic_DNA"/>
</dbReference>
<organism evidence="1 2">
    <name type="scientific">Gluconobacter sphaericus NBRC 12467</name>
    <dbReference type="NCBI Taxonomy" id="1307951"/>
    <lineage>
        <taxon>Bacteria</taxon>
        <taxon>Pseudomonadati</taxon>
        <taxon>Pseudomonadota</taxon>
        <taxon>Alphaproteobacteria</taxon>
        <taxon>Acetobacterales</taxon>
        <taxon>Acetobacteraceae</taxon>
        <taxon>Gluconobacter</taxon>
    </lineage>
</organism>